<sequence length="108" mass="12330">MPKLYIERRGHVPQGTVRTTGETLGPECDATKTVDKEQDLERDSTRLPYARIRSSVVPRFGHRLSAKIHTNTITESRVTIMLNVDKLSSSHKENCFIQEAVIIIKWII</sequence>
<accession>A0A195E9P1</accession>
<reference evidence="1 2" key="1">
    <citation type="submission" date="2015-09" db="EMBL/GenBank/DDBJ databases">
        <title>Trachymyrmex cornetzi WGS genome.</title>
        <authorList>
            <person name="Nygaard S."/>
            <person name="Hu H."/>
            <person name="Boomsma J."/>
            <person name="Zhang G."/>
        </authorList>
    </citation>
    <scope>NUCLEOTIDE SEQUENCE [LARGE SCALE GENOMIC DNA]</scope>
    <source>
        <strain evidence="1">Tcor2-1</strain>
        <tissue evidence="1">Whole body</tissue>
    </source>
</reference>
<evidence type="ECO:0000313" key="2">
    <source>
        <dbReference type="Proteomes" id="UP000078492"/>
    </source>
</evidence>
<organism evidence="1 2">
    <name type="scientific">Trachymyrmex cornetzi</name>
    <dbReference type="NCBI Taxonomy" id="471704"/>
    <lineage>
        <taxon>Eukaryota</taxon>
        <taxon>Metazoa</taxon>
        <taxon>Ecdysozoa</taxon>
        <taxon>Arthropoda</taxon>
        <taxon>Hexapoda</taxon>
        <taxon>Insecta</taxon>
        <taxon>Pterygota</taxon>
        <taxon>Neoptera</taxon>
        <taxon>Endopterygota</taxon>
        <taxon>Hymenoptera</taxon>
        <taxon>Apocrita</taxon>
        <taxon>Aculeata</taxon>
        <taxon>Formicoidea</taxon>
        <taxon>Formicidae</taxon>
        <taxon>Myrmicinae</taxon>
        <taxon>Trachymyrmex</taxon>
    </lineage>
</organism>
<protein>
    <submittedName>
        <fullName evidence="1">Uncharacterized protein</fullName>
    </submittedName>
</protein>
<evidence type="ECO:0000313" key="1">
    <source>
        <dbReference type="EMBL" id="KYN21534.1"/>
    </source>
</evidence>
<proteinExistence type="predicted"/>
<gene>
    <name evidence="1" type="ORF">ALC57_06148</name>
</gene>
<keyword evidence="2" id="KW-1185">Reference proteome</keyword>
<dbReference type="AlphaFoldDB" id="A0A195E9P1"/>
<dbReference type="EMBL" id="KQ979440">
    <property type="protein sequence ID" value="KYN21534.1"/>
    <property type="molecule type" value="Genomic_DNA"/>
</dbReference>
<dbReference type="Proteomes" id="UP000078492">
    <property type="component" value="Unassembled WGS sequence"/>
</dbReference>
<name>A0A195E9P1_9HYME</name>